<feature type="signal peptide" evidence="1">
    <location>
        <begin position="1"/>
        <end position="20"/>
    </location>
</feature>
<keyword evidence="1" id="KW-0732">Signal</keyword>
<dbReference type="KEGG" id="dci:113467708"/>
<evidence type="ECO:0000256" key="1">
    <source>
        <dbReference type="SAM" id="SignalP"/>
    </source>
</evidence>
<dbReference type="Proteomes" id="UP000079169">
    <property type="component" value="Unplaced"/>
</dbReference>
<dbReference type="GeneID" id="113467708"/>
<dbReference type="AlphaFoldDB" id="A0A3Q0IUD0"/>
<accession>A0A3Q0IUD0</accession>
<name>A0A3Q0IUD0_DIACI</name>
<reference evidence="3" key="1">
    <citation type="submission" date="2025-08" db="UniProtKB">
        <authorList>
            <consortium name="RefSeq"/>
        </authorList>
    </citation>
    <scope>IDENTIFICATION</scope>
</reference>
<dbReference type="PaxDb" id="121845-A0A3Q0IUD0"/>
<dbReference type="RefSeq" id="XP_026679854.1">
    <property type="nucleotide sequence ID" value="XM_026824053.1"/>
</dbReference>
<proteinExistence type="predicted"/>
<organism evidence="2 3">
    <name type="scientific">Diaphorina citri</name>
    <name type="common">Asian citrus psyllid</name>
    <dbReference type="NCBI Taxonomy" id="121845"/>
    <lineage>
        <taxon>Eukaryota</taxon>
        <taxon>Metazoa</taxon>
        <taxon>Ecdysozoa</taxon>
        <taxon>Arthropoda</taxon>
        <taxon>Hexapoda</taxon>
        <taxon>Insecta</taxon>
        <taxon>Pterygota</taxon>
        <taxon>Neoptera</taxon>
        <taxon>Paraneoptera</taxon>
        <taxon>Hemiptera</taxon>
        <taxon>Sternorrhyncha</taxon>
        <taxon>Psylloidea</taxon>
        <taxon>Psyllidae</taxon>
        <taxon>Diaphorininae</taxon>
        <taxon>Diaphorina</taxon>
    </lineage>
</organism>
<keyword evidence="2" id="KW-1185">Reference proteome</keyword>
<sequence length="191" mass="22918">MSKLVSILLTLSFTILVISSQRLQRDVQTGTLSPLDVERTINQMFSERHDTVWKHTLDTTLNSDHIEQMNRSAIYDHFNLFYKAYKTSLENWLKEYLANELKFKLLAEQRPMMTDAEYEKFKFQMDMCVETCRATLWKMLHEIYAYIDLNLDHFVSLYRDRFESTEIIQYDQLQHFVERLGTLVQKQIAKR</sequence>
<evidence type="ECO:0000313" key="2">
    <source>
        <dbReference type="Proteomes" id="UP000079169"/>
    </source>
</evidence>
<gene>
    <name evidence="3" type="primary">LOC113467708</name>
</gene>
<evidence type="ECO:0000313" key="3">
    <source>
        <dbReference type="RefSeq" id="XP_026679854.1"/>
    </source>
</evidence>
<feature type="chain" id="PRO_5018188030" evidence="1">
    <location>
        <begin position="21"/>
        <end position="191"/>
    </location>
</feature>
<protein>
    <submittedName>
        <fullName evidence="3">Uncharacterized protein LOC113467708</fullName>
    </submittedName>
</protein>